<feature type="compositionally biased region" description="Low complexity" evidence="1">
    <location>
        <begin position="192"/>
        <end position="216"/>
    </location>
</feature>
<dbReference type="InterPro" id="IPR019587">
    <property type="entry name" value="Polyketide_cyclase/dehydratase"/>
</dbReference>
<gene>
    <name evidence="2" type="ORF">DB31_0852</name>
</gene>
<feature type="compositionally biased region" description="Basic and acidic residues" evidence="1">
    <location>
        <begin position="178"/>
        <end position="191"/>
    </location>
</feature>
<protein>
    <recommendedName>
        <fullName evidence="4">Polyketide cyclase</fullName>
    </recommendedName>
</protein>
<dbReference type="EMBL" id="JMCB01000010">
    <property type="protein sequence ID" value="KFE66379.1"/>
    <property type="molecule type" value="Genomic_DNA"/>
</dbReference>
<evidence type="ECO:0008006" key="4">
    <source>
        <dbReference type="Google" id="ProtNLM"/>
    </source>
</evidence>
<evidence type="ECO:0000313" key="3">
    <source>
        <dbReference type="Proteomes" id="UP000028725"/>
    </source>
</evidence>
<dbReference type="CDD" id="cd07818">
    <property type="entry name" value="SRPBCC_1"/>
    <property type="match status" value="1"/>
</dbReference>
<keyword evidence="3" id="KW-1185">Reference proteome</keyword>
<comment type="caution">
    <text evidence="2">The sequence shown here is derived from an EMBL/GenBank/DDBJ whole genome shotgun (WGS) entry which is preliminary data.</text>
</comment>
<reference evidence="2 3" key="1">
    <citation type="submission" date="2014-04" db="EMBL/GenBank/DDBJ databases">
        <title>Genome assembly of Hyalangium minutum DSM 14724.</title>
        <authorList>
            <person name="Sharma G."/>
            <person name="Subramanian S."/>
        </authorList>
    </citation>
    <scope>NUCLEOTIDE SEQUENCE [LARGE SCALE GENOMIC DNA]</scope>
    <source>
        <strain evidence="2 3">DSM 14724</strain>
    </source>
</reference>
<accession>A0A085WFB6</accession>
<dbReference type="SUPFAM" id="SSF55961">
    <property type="entry name" value="Bet v1-like"/>
    <property type="match status" value="1"/>
</dbReference>
<evidence type="ECO:0000313" key="2">
    <source>
        <dbReference type="EMBL" id="KFE66379.1"/>
    </source>
</evidence>
<name>A0A085WFB6_9BACT</name>
<dbReference type="Pfam" id="PF10604">
    <property type="entry name" value="Polyketide_cyc2"/>
    <property type="match status" value="1"/>
</dbReference>
<dbReference type="RefSeq" id="WP_044192195.1">
    <property type="nucleotide sequence ID" value="NZ_JMCB01000010.1"/>
</dbReference>
<dbReference type="InterPro" id="IPR023393">
    <property type="entry name" value="START-like_dom_sf"/>
</dbReference>
<dbReference type="AlphaFoldDB" id="A0A085WFB6"/>
<organism evidence="2 3">
    <name type="scientific">Hyalangium minutum</name>
    <dbReference type="NCBI Taxonomy" id="394096"/>
    <lineage>
        <taxon>Bacteria</taxon>
        <taxon>Pseudomonadati</taxon>
        <taxon>Myxococcota</taxon>
        <taxon>Myxococcia</taxon>
        <taxon>Myxococcales</taxon>
        <taxon>Cystobacterineae</taxon>
        <taxon>Archangiaceae</taxon>
        <taxon>Hyalangium</taxon>
    </lineage>
</organism>
<proteinExistence type="predicted"/>
<feature type="region of interest" description="Disordered" evidence="1">
    <location>
        <begin position="178"/>
        <end position="216"/>
    </location>
</feature>
<dbReference type="Gene3D" id="3.30.530.20">
    <property type="match status" value="1"/>
</dbReference>
<dbReference type="PATRIC" id="fig|394096.3.peg.5199"/>
<dbReference type="OrthoDB" id="9807923at2"/>
<sequence length="216" mass="23430">MLKKILISLGVVIVGFVGFVSTRPDTFTVQRTAKIQASPEFAFALVNDFHHWNEWSPWDAMDANMKRTFEGAAGIGAKYGWVGNDQVGEGRMTIEESKPNELVRIKLEFLKPMETASTTTFEFKPEEAGSLVTWRMEGNHNFISKAMCVFMDMDTMVGGDFEKGLASMKKVAEAEATKRNEERMAAEKAAAEKAAAAAASANPAPAAGATAATPTP</sequence>
<dbReference type="Proteomes" id="UP000028725">
    <property type="component" value="Unassembled WGS sequence"/>
</dbReference>
<evidence type="ECO:0000256" key="1">
    <source>
        <dbReference type="SAM" id="MobiDB-lite"/>
    </source>
</evidence>